<feature type="compositionally biased region" description="Polar residues" evidence="1">
    <location>
        <begin position="1290"/>
        <end position="1306"/>
    </location>
</feature>
<evidence type="ECO:0000313" key="3">
    <source>
        <dbReference type="Proteomes" id="UP001231518"/>
    </source>
</evidence>
<accession>A0AAD7YNM8</accession>
<name>A0AAD7YNM8_MYTSE</name>
<dbReference type="Pfam" id="PF14924">
    <property type="entry name" value="MAP10_N"/>
    <property type="match status" value="1"/>
</dbReference>
<feature type="region of interest" description="Disordered" evidence="1">
    <location>
        <begin position="984"/>
        <end position="1008"/>
    </location>
</feature>
<evidence type="ECO:0008006" key="4">
    <source>
        <dbReference type="Google" id="ProtNLM"/>
    </source>
</evidence>
<evidence type="ECO:0000256" key="1">
    <source>
        <dbReference type="SAM" id="MobiDB-lite"/>
    </source>
</evidence>
<dbReference type="Proteomes" id="UP001231518">
    <property type="component" value="Chromosome 15"/>
</dbReference>
<organism evidence="2 3">
    <name type="scientific">Mythimna separata</name>
    <name type="common">Oriental armyworm</name>
    <name type="synonym">Pseudaletia separata</name>
    <dbReference type="NCBI Taxonomy" id="271217"/>
    <lineage>
        <taxon>Eukaryota</taxon>
        <taxon>Metazoa</taxon>
        <taxon>Ecdysozoa</taxon>
        <taxon>Arthropoda</taxon>
        <taxon>Hexapoda</taxon>
        <taxon>Insecta</taxon>
        <taxon>Pterygota</taxon>
        <taxon>Neoptera</taxon>
        <taxon>Endopterygota</taxon>
        <taxon>Lepidoptera</taxon>
        <taxon>Glossata</taxon>
        <taxon>Ditrysia</taxon>
        <taxon>Noctuoidea</taxon>
        <taxon>Noctuidae</taxon>
        <taxon>Noctuinae</taxon>
        <taxon>Hadenini</taxon>
        <taxon>Mythimna</taxon>
    </lineage>
</organism>
<protein>
    <recommendedName>
        <fullName evidence="4">DUF4776 domain-containing protein</fullName>
    </recommendedName>
</protein>
<reference evidence="2" key="1">
    <citation type="submission" date="2023-03" db="EMBL/GenBank/DDBJ databases">
        <title>Chromosome-level genomes of two armyworms, Mythimna separata and Mythimna loreyi, provide insights into the biosynthesis and reception of sex pheromones.</title>
        <authorList>
            <person name="Zhao H."/>
        </authorList>
    </citation>
    <scope>NUCLEOTIDE SEQUENCE</scope>
    <source>
        <strain evidence="2">BeijingLab</strain>
        <tissue evidence="2">Pupa</tissue>
    </source>
</reference>
<feature type="compositionally biased region" description="Basic and acidic residues" evidence="1">
    <location>
        <begin position="780"/>
        <end position="844"/>
    </location>
</feature>
<feature type="compositionally biased region" description="Basic residues" evidence="1">
    <location>
        <begin position="64"/>
        <end position="80"/>
    </location>
</feature>
<keyword evidence="3" id="KW-1185">Reference proteome</keyword>
<gene>
    <name evidence="2" type="ORF">PYW07_003600</name>
</gene>
<proteinExistence type="predicted"/>
<comment type="caution">
    <text evidence="2">The sequence shown here is derived from an EMBL/GenBank/DDBJ whole genome shotgun (WGS) entry which is preliminary data.</text>
</comment>
<feature type="region of interest" description="Disordered" evidence="1">
    <location>
        <begin position="1215"/>
        <end position="1327"/>
    </location>
</feature>
<feature type="region of interest" description="Disordered" evidence="1">
    <location>
        <begin position="521"/>
        <end position="589"/>
    </location>
</feature>
<sequence length="1416" mass="159222">MAVRTAMFLFEVVVESVKGVSVVDTRGLVIKSEFSNIFSLELRDPKQLHIVMPEPLPLPPAPVKKGKKAPKPKKPKKGKKGKEVEPPPEPVIQSGQSVLFPCSAEILIQNMENCPLELSLWSKEEHLVFIGTTTIPWDPKFITYLSQIANCEVPPPVTLKDEYNVFEEGQGKVMAKLAMQVKLSYLGEKLTTAFRTLSEDASVRKFLYTGINSKTTSYMCTLKSTDEDFEKNCKKIENKFIVDRPKPHKIVCADYKNAPAANLAFFNEKDYCCMGHADKPPESIYKSPETCPDIDFIIDYVRKIIVSCNDNLRMLTPRPTITPRIKATDIDRLCYCRETAWPKGAFAERFKKKVKSGPCPICIDSGEKPRGSRAATFDIANIRGPCGKPECKIARDIRAYIEDLVDEDNQEFKLEDLVGPCGTKECTLVSTIQDFLRHEGVFTHEETQEGLSTQCACIDKMKSALTKRESCESICSKDCENATSSEASVCEGMACPFSKSKLKVYNVFYFTVEYDFEHNLANSTPTSGTATPTTKTGSTTPKTGSTTPKTGSTTPKTNPSTPKSSPPKSASAPPSEKITSGTSSPVKLANVKDPQLVQPHESKVKICNPECPTLSHEATCSKGVCRAMEKFQYPLKCIAPVCPNVHEFPPSPADSKIEIRFDEIHNMCCVQSCDTAEKVKDFIAEGVTKKQTCKNTAKDPCYCDCVCTFKFSKKTTYCAVCGGYECLGDDMRYEPEHIKPHPCPVYHKMYDRKYIKVKSPWPEDNEGKDTPSTKSSRATRSGDKFKFGKGKEVEKKGVPEKKVPDENSKRSLEKKEIEKPVQESAEEEKVKQKQKVNKGEGDERKKKKPKVERSVALQKAPLKKEDLKYKYHYPPVPSNMGWNWVAEDVPGMKVRPNWKPGAANAILVRRYRQQRSGGDILNKKKRALMQRKKKIEMKPTLIVTKRDGEFTVQMEVFKKFSKERLLFQYPYDEKPPLVYTIGKTEEEKRKIQQQRDRRERRETRRKSRLLQSTFRDRCQEICLKAYNQAIGVLPLPDPNSPDCPCAGKPLHEEPPIVDSCSCSDTASTIASSDSDHDEWVIEFTPPAARWDTKAKHPPVQVENETQYTYLDYKVKVLDKSGNQVIRFFKGPDGKQECSDLGGFWGTLNGERMWLEINKDGYIGPDERWVPMNFTGPDGMLYSSEEGFFTDTLGRILKIGVDGYVDKDGKWAWYSKKKEKGSPGQKSPKSKSTATASTVDPKKGLKIVTIAKPQEKDKQNKEAVNSKGKTSNSHDKKKVALTSAPAPALKQTKNSENVKKPQNNASNKGPVVMNLTAIYDPPRRQPRVARTDRKPFMDRKALARYREIIEELRAYDDLGEIKPPPKANRASNTPLSQLSTFTVHGYTPFNKKIAPQTAEWSCEDTNNFCSPNDSLIC</sequence>
<feature type="region of interest" description="Disordered" evidence="1">
    <location>
        <begin position="759"/>
        <end position="859"/>
    </location>
</feature>
<feature type="compositionally biased region" description="Basic and acidic residues" evidence="1">
    <location>
        <begin position="984"/>
        <end position="1002"/>
    </location>
</feature>
<evidence type="ECO:0000313" key="2">
    <source>
        <dbReference type="EMBL" id="KAJ8722420.1"/>
    </source>
</evidence>
<feature type="compositionally biased region" description="Low complexity" evidence="1">
    <location>
        <begin position="521"/>
        <end position="575"/>
    </location>
</feature>
<dbReference type="EMBL" id="JARGEI010000012">
    <property type="protein sequence ID" value="KAJ8722420.1"/>
    <property type="molecule type" value="Genomic_DNA"/>
</dbReference>
<feature type="compositionally biased region" description="Low complexity" evidence="1">
    <location>
        <begin position="1221"/>
        <end position="1237"/>
    </location>
</feature>
<feature type="region of interest" description="Disordered" evidence="1">
    <location>
        <begin position="56"/>
        <end position="92"/>
    </location>
</feature>